<dbReference type="EMBL" id="JPMV01000015">
    <property type="protein sequence ID" value="KGI81799.1"/>
    <property type="molecule type" value="Genomic_DNA"/>
</dbReference>
<keyword evidence="9" id="KW-1185">Reference proteome</keyword>
<keyword evidence="3" id="KW-0813">Transport</keyword>
<feature type="domain" description="Solute-binding protein family 5" evidence="6">
    <location>
        <begin position="74"/>
        <end position="427"/>
    </location>
</feature>
<dbReference type="InterPro" id="IPR000914">
    <property type="entry name" value="SBP_5_dom"/>
</dbReference>
<feature type="signal peptide" evidence="5">
    <location>
        <begin position="1"/>
        <end position="23"/>
    </location>
</feature>
<reference evidence="7 10" key="2">
    <citation type="submission" date="2017-08" db="EMBL/GenBank/DDBJ databases">
        <title>The complete genome sequence of moderately halophilic actinomycete Actinopolyspora erythraea YIM 90600, the producer of novel erythromycin, novel actinopolysporins A-C and tubercidin.</title>
        <authorList>
            <person name="Yin M."/>
            <person name="Tang S."/>
        </authorList>
    </citation>
    <scope>NUCLEOTIDE SEQUENCE [LARGE SCALE GENOMIC DNA]</scope>
    <source>
        <strain evidence="7 10">YIM 90600</strain>
    </source>
</reference>
<dbReference type="InterPro" id="IPR023765">
    <property type="entry name" value="SBP_5_CS"/>
</dbReference>
<evidence type="ECO:0000259" key="6">
    <source>
        <dbReference type="Pfam" id="PF00496"/>
    </source>
</evidence>
<evidence type="ECO:0000313" key="10">
    <source>
        <dbReference type="Proteomes" id="UP000215043"/>
    </source>
</evidence>
<dbReference type="Gene3D" id="3.40.190.10">
    <property type="entry name" value="Periplasmic binding protein-like II"/>
    <property type="match status" value="1"/>
</dbReference>
<evidence type="ECO:0000313" key="8">
    <source>
        <dbReference type="EMBL" id="KGI81799.1"/>
    </source>
</evidence>
<name>A0A099D6Z6_9ACTN</name>
<dbReference type="Gene3D" id="3.90.76.10">
    <property type="entry name" value="Dipeptide-binding Protein, Domain 1"/>
    <property type="match status" value="1"/>
</dbReference>
<gene>
    <name evidence="7" type="ORF">CDG81_08000</name>
    <name evidence="8" type="ORF">IL38_08715</name>
</gene>
<sequence length="529" mass="57777">MLNRRTLITSSMAALAVAGTSCAAPSGAGGGDPASMLLADGYEPSSLNPLLGYARWGAAKFYDGLLAFDGNGRLRPALAAEQPRPSDDARTWTVRLRRGVKFHNGEPFGARDVVATYRAAVDPAYAATISSGLSMLDEVEAVDEHTVRFRLNIPYAAWPARMVMGILPESALAEAAPQENSPLNTQPVGTGPYRLAEWRRGERMVWRANRDYWGGAPRIAEITVVFATDDNTRAQRVQAGEFDGTVLPPLLAERVGGDAYRTVHHDTADYRAITLPADHPVTGDPAVRMALNLAANRSEMVDSLLGGHGEPAYTPIPPSMERFHEPEARLEFDQRRARELLEEGGWRSGSDGVRTRNGTRASFTVMYFADDTLRKKFAQAFASDAGKVGVRVELAGVDRTEAAERIGTDAIVLGGGTPLDPDPQTYPGLHSSMIGTGTYRNPAKYRNSRVDAALDAGRSTVDPAERARHYKEAQRAYVEDPGLVYLAFIQHSYVVRTGVWNGYQSVVEPHTHGTTWGPWWNVEDWTPKE</sequence>
<organism evidence="7 10">
    <name type="scientific">Actinopolyspora erythraea</name>
    <dbReference type="NCBI Taxonomy" id="414996"/>
    <lineage>
        <taxon>Bacteria</taxon>
        <taxon>Bacillati</taxon>
        <taxon>Actinomycetota</taxon>
        <taxon>Actinomycetes</taxon>
        <taxon>Actinopolysporales</taxon>
        <taxon>Actinopolysporaceae</taxon>
        <taxon>Actinopolyspora</taxon>
    </lineage>
</organism>
<keyword evidence="4 5" id="KW-0732">Signal</keyword>
<dbReference type="Proteomes" id="UP000215043">
    <property type="component" value="Chromosome"/>
</dbReference>
<dbReference type="GO" id="GO:0042597">
    <property type="term" value="C:periplasmic space"/>
    <property type="evidence" value="ECO:0007669"/>
    <property type="project" value="UniProtKB-ARBA"/>
</dbReference>
<dbReference type="InterPro" id="IPR030678">
    <property type="entry name" value="Peptide/Ni-bd"/>
</dbReference>
<feature type="chain" id="PRO_5001944178" evidence="5">
    <location>
        <begin position="24"/>
        <end position="529"/>
    </location>
</feature>
<evidence type="ECO:0000256" key="5">
    <source>
        <dbReference type="SAM" id="SignalP"/>
    </source>
</evidence>
<evidence type="ECO:0000313" key="7">
    <source>
        <dbReference type="EMBL" id="ASU78247.1"/>
    </source>
</evidence>
<evidence type="ECO:0000256" key="4">
    <source>
        <dbReference type="ARBA" id="ARBA00022729"/>
    </source>
</evidence>
<proteinExistence type="inferred from homology"/>
<dbReference type="Pfam" id="PF00496">
    <property type="entry name" value="SBP_bac_5"/>
    <property type="match status" value="1"/>
</dbReference>
<evidence type="ECO:0000256" key="3">
    <source>
        <dbReference type="ARBA" id="ARBA00022448"/>
    </source>
</evidence>
<dbReference type="AlphaFoldDB" id="A0A099D6Z6"/>
<dbReference type="eggNOG" id="COG0747">
    <property type="taxonomic scope" value="Bacteria"/>
</dbReference>
<dbReference type="Proteomes" id="UP000029737">
    <property type="component" value="Unassembled WGS sequence"/>
</dbReference>
<dbReference type="EMBL" id="CP022752">
    <property type="protein sequence ID" value="ASU78247.1"/>
    <property type="molecule type" value="Genomic_DNA"/>
</dbReference>
<dbReference type="PROSITE" id="PS01040">
    <property type="entry name" value="SBP_BACTERIAL_5"/>
    <property type="match status" value="1"/>
</dbReference>
<dbReference type="PROSITE" id="PS51257">
    <property type="entry name" value="PROKAR_LIPOPROTEIN"/>
    <property type="match status" value="1"/>
</dbReference>
<dbReference type="PANTHER" id="PTHR30290">
    <property type="entry name" value="PERIPLASMIC BINDING COMPONENT OF ABC TRANSPORTER"/>
    <property type="match status" value="1"/>
</dbReference>
<dbReference type="HOGENOM" id="CLU_017028_8_5_11"/>
<reference evidence="8 9" key="1">
    <citation type="journal article" date="2014" name="PLoS ONE">
        <title>Identification and Characterization of a New Erythromycin Biosynthetic Gene Cluster in Actinopolyspora erythraea YIM90600, a Novel Erythronolide-Producing Halophilic Actinomycete Isolated from Salt Field.</title>
        <authorList>
            <person name="Chen D."/>
            <person name="Feng J."/>
            <person name="Huang L."/>
            <person name="Zhang Q."/>
            <person name="Wu J."/>
            <person name="Zhu X."/>
            <person name="Duan Y."/>
            <person name="Xu Z."/>
        </authorList>
    </citation>
    <scope>NUCLEOTIDE SEQUENCE [LARGE SCALE GENOMIC DNA]</scope>
    <source>
        <strain evidence="8 9">YIM90600</strain>
    </source>
</reference>
<protein>
    <submittedName>
        <fullName evidence="7">Transporter</fullName>
    </submittedName>
</protein>
<dbReference type="GO" id="GO:0015833">
    <property type="term" value="P:peptide transport"/>
    <property type="evidence" value="ECO:0007669"/>
    <property type="project" value="TreeGrafter"/>
</dbReference>
<evidence type="ECO:0000256" key="2">
    <source>
        <dbReference type="ARBA" id="ARBA00005695"/>
    </source>
</evidence>
<dbReference type="GO" id="GO:0043190">
    <property type="term" value="C:ATP-binding cassette (ABC) transporter complex"/>
    <property type="evidence" value="ECO:0007669"/>
    <property type="project" value="InterPro"/>
</dbReference>
<dbReference type="RefSeq" id="WP_043572008.1">
    <property type="nucleotide sequence ID" value="NZ_CP022752.1"/>
</dbReference>
<dbReference type="PANTHER" id="PTHR30290:SF9">
    <property type="entry name" value="OLIGOPEPTIDE-BINDING PROTEIN APPA"/>
    <property type="match status" value="1"/>
</dbReference>
<dbReference type="GO" id="GO:1904680">
    <property type="term" value="F:peptide transmembrane transporter activity"/>
    <property type="evidence" value="ECO:0007669"/>
    <property type="project" value="TreeGrafter"/>
</dbReference>
<dbReference type="CDD" id="cd08518">
    <property type="entry name" value="PBP2_NikA_DppA_OppA_like_19"/>
    <property type="match status" value="1"/>
</dbReference>
<dbReference type="KEGG" id="aey:CDG81_08000"/>
<dbReference type="Gene3D" id="3.10.105.10">
    <property type="entry name" value="Dipeptide-binding Protein, Domain 3"/>
    <property type="match status" value="1"/>
</dbReference>
<accession>A0A099D6Z6</accession>
<evidence type="ECO:0000256" key="1">
    <source>
        <dbReference type="ARBA" id="ARBA00004193"/>
    </source>
</evidence>
<dbReference type="SUPFAM" id="SSF53850">
    <property type="entry name" value="Periplasmic binding protein-like II"/>
    <property type="match status" value="1"/>
</dbReference>
<comment type="similarity">
    <text evidence="2">Belongs to the bacterial solute-binding protein 5 family.</text>
</comment>
<dbReference type="PIRSF" id="PIRSF002741">
    <property type="entry name" value="MppA"/>
    <property type="match status" value="1"/>
</dbReference>
<dbReference type="OrthoDB" id="9764591at2"/>
<comment type="subcellular location">
    <subcellularLocation>
        <location evidence="1">Cell membrane</location>
        <topology evidence="1">Lipid-anchor</topology>
    </subcellularLocation>
</comment>
<evidence type="ECO:0000313" key="9">
    <source>
        <dbReference type="Proteomes" id="UP000029737"/>
    </source>
</evidence>
<dbReference type="InterPro" id="IPR039424">
    <property type="entry name" value="SBP_5"/>
</dbReference>